<evidence type="ECO:0000313" key="2">
    <source>
        <dbReference type="Proteomes" id="UP000036947"/>
    </source>
</evidence>
<gene>
    <name evidence="1" type="ORF">TOPH_07143</name>
</gene>
<dbReference type="AlphaFoldDB" id="A0A0L0N320"/>
<dbReference type="Gene3D" id="2.60.120.330">
    <property type="entry name" value="B-lactam Antibiotic, Isopenicillin N Synthase, Chain"/>
    <property type="match status" value="2"/>
</dbReference>
<dbReference type="STRING" id="1163406.A0A0L0N320"/>
<dbReference type="InterPro" id="IPR027443">
    <property type="entry name" value="IPNS-like_sf"/>
</dbReference>
<proteinExistence type="predicted"/>
<sequence length="174" mass="19592">MKAKHPPEANPNRGYSFVGQENVANISGYEKGRGPRTTRDIKVTLATALGVSEEHLRSLHDRAENEFRLLHYPEIPASELGDGTATRIAEDTDFALTNDTFMAACHRVTYPPAIKANNDKIIPKRYSIAYFAKPNRSASLLPLNNEFVTDATPCHYDDVTAWEWNNRQIARLYT</sequence>
<comment type="caution">
    <text evidence="1">The sequence shown here is derived from an EMBL/GenBank/DDBJ whole genome shotgun (WGS) entry which is preliminary data.</text>
</comment>
<name>A0A0L0N320_TOLOC</name>
<keyword evidence="2" id="KW-1185">Reference proteome</keyword>
<dbReference type="SUPFAM" id="SSF51197">
    <property type="entry name" value="Clavaminate synthase-like"/>
    <property type="match status" value="1"/>
</dbReference>
<dbReference type="EMBL" id="LFRF01000027">
    <property type="protein sequence ID" value="KND88215.1"/>
    <property type="molecule type" value="Genomic_DNA"/>
</dbReference>
<organism evidence="1 2">
    <name type="scientific">Tolypocladium ophioglossoides (strain CBS 100239)</name>
    <name type="common">Snaketongue truffleclub</name>
    <name type="synonym">Elaphocordyceps ophioglossoides</name>
    <dbReference type="NCBI Taxonomy" id="1163406"/>
    <lineage>
        <taxon>Eukaryota</taxon>
        <taxon>Fungi</taxon>
        <taxon>Dikarya</taxon>
        <taxon>Ascomycota</taxon>
        <taxon>Pezizomycotina</taxon>
        <taxon>Sordariomycetes</taxon>
        <taxon>Hypocreomycetidae</taxon>
        <taxon>Hypocreales</taxon>
        <taxon>Ophiocordycipitaceae</taxon>
        <taxon>Tolypocladium</taxon>
    </lineage>
</organism>
<dbReference type="Proteomes" id="UP000036947">
    <property type="component" value="Unassembled WGS sequence"/>
</dbReference>
<accession>A0A0L0N320</accession>
<evidence type="ECO:0000313" key="1">
    <source>
        <dbReference type="EMBL" id="KND88215.1"/>
    </source>
</evidence>
<reference evidence="1 2" key="1">
    <citation type="journal article" date="2015" name="BMC Genomics">
        <title>The genome of the truffle-parasite Tolypocladium ophioglossoides and the evolution of antifungal peptaibiotics.</title>
        <authorList>
            <person name="Quandt C.A."/>
            <person name="Bushley K.E."/>
            <person name="Spatafora J.W."/>
        </authorList>
    </citation>
    <scope>NUCLEOTIDE SEQUENCE [LARGE SCALE GENOMIC DNA]</scope>
    <source>
        <strain evidence="1 2">CBS 100239</strain>
    </source>
</reference>
<dbReference type="OrthoDB" id="288590at2759"/>
<protein>
    <submittedName>
        <fullName evidence="1">Uncharacterized protein</fullName>
    </submittedName>
</protein>